<dbReference type="EMBL" id="JASCZI010151104">
    <property type="protein sequence ID" value="MED6169414.1"/>
    <property type="molecule type" value="Genomic_DNA"/>
</dbReference>
<name>A0ABU6V7S4_9FABA</name>
<keyword evidence="2" id="KW-1185">Reference proteome</keyword>
<comment type="caution">
    <text evidence="1">The sequence shown here is derived from an EMBL/GenBank/DDBJ whole genome shotgun (WGS) entry which is preliminary data.</text>
</comment>
<accession>A0ABU6V7S4</accession>
<dbReference type="Pfam" id="PF01963">
    <property type="entry name" value="TraB_PrgY_gumN"/>
    <property type="match status" value="1"/>
</dbReference>
<evidence type="ECO:0008006" key="3">
    <source>
        <dbReference type="Google" id="ProtNLM"/>
    </source>
</evidence>
<dbReference type="CDD" id="cd14726">
    <property type="entry name" value="TraB_PrgY-like"/>
    <property type="match status" value="1"/>
</dbReference>
<organism evidence="1 2">
    <name type="scientific">Stylosanthes scabra</name>
    <dbReference type="NCBI Taxonomy" id="79078"/>
    <lineage>
        <taxon>Eukaryota</taxon>
        <taxon>Viridiplantae</taxon>
        <taxon>Streptophyta</taxon>
        <taxon>Embryophyta</taxon>
        <taxon>Tracheophyta</taxon>
        <taxon>Spermatophyta</taxon>
        <taxon>Magnoliopsida</taxon>
        <taxon>eudicotyledons</taxon>
        <taxon>Gunneridae</taxon>
        <taxon>Pentapetalae</taxon>
        <taxon>rosids</taxon>
        <taxon>fabids</taxon>
        <taxon>Fabales</taxon>
        <taxon>Fabaceae</taxon>
        <taxon>Papilionoideae</taxon>
        <taxon>50 kb inversion clade</taxon>
        <taxon>dalbergioids sensu lato</taxon>
        <taxon>Dalbergieae</taxon>
        <taxon>Pterocarpus clade</taxon>
        <taxon>Stylosanthes</taxon>
    </lineage>
</organism>
<proteinExistence type="predicted"/>
<reference evidence="1 2" key="1">
    <citation type="journal article" date="2023" name="Plants (Basel)">
        <title>Bridging the Gap: Combining Genomics and Transcriptomics Approaches to Understand Stylosanthes scabra, an Orphan Legume from the Brazilian Caatinga.</title>
        <authorList>
            <person name="Ferreira-Neto J.R.C."/>
            <person name="da Silva M.D."/>
            <person name="Binneck E."/>
            <person name="de Melo N.F."/>
            <person name="da Silva R.H."/>
            <person name="de Melo A.L.T.M."/>
            <person name="Pandolfi V."/>
            <person name="Bustamante F.O."/>
            <person name="Brasileiro-Vidal A.C."/>
            <person name="Benko-Iseppon A.M."/>
        </authorList>
    </citation>
    <scope>NUCLEOTIDE SEQUENCE [LARGE SCALE GENOMIC DNA]</scope>
    <source>
        <tissue evidence="1">Leaves</tissue>
    </source>
</reference>
<gene>
    <name evidence="1" type="ORF">PIB30_021216</name>
</gene>
<evidence type="ECO:0000313" key="2">
    <source>
        <dbReference type="Proteomes" id="UP001341840"/>
    </source>
</evidence>
<sequence>MVSRVLSRCTQLGLVTWINSSVTQCSTLTPPSTEILQDLPEHIVPLKLGYCQVYLIGTNHVSQGSVADVQKIVSVVKPDLVFLELCQQRRGVLTRKELRNPTTKEIVAATMKHLKDDNTFLAFLSGIEQLKAREVKVVPGSEFRIAYEEAIKYGGKVVLGDRSREVTMKRAMRKITLSEIMKGFFLPLPTDESSPPSSETLVKWVKEFEYHNMDAVNRKTQELIKRFPTWAEVVVHERDIFMAKGILNVAKESSCVVVVVGMGHLEGIKKHLQHQRQLDELSVNDLSTIPPPKHAAKIIISVGVLMAGVAIVWKCFK</sequence>
<dbReference type="InterPro" id="IPR046345">
    <property type="entry name" value="TraB_PrgY-like"/>
</dbReference>
<dbReference type="Proteomes" id="UP001341840">
    <property type="component" value="Unassembled WGS sequence"/>
</dbReference>
<dbReference type="InterPro" id="IPR002816">
    <property type="entry name" value="TraB/PrgY/GumN_fam"/>
</dbReference>
<dbReference type="PANTHER" id="PTHR21530">
    <property type="entry name" value="PHEROMONE SHUTDOWN PROTEIN"/>
    <property type="match status" value="1"/>
</dbReference>
<dbReference type="PANTHER" id="PTHR21530:SF7">
    <property type="entry name" value="TRAB DOMAIN-CONTAINING PROTEIN"/>
    <property type="match status" value="1"/>
</dbReference>
<evidence type="ECO:0000313" key="1">
    <source>
        <dbReference type="EMBL" id="MED6169414.1"/>
    </source>
</evidence>
<protein>
    <recommendedName>
        <fullName evidence="3">TraB domain-containing protein-like</fullName>
    </recommendedName>
</protein>